<sequence>MGSTFQGLQRYLCFAVIIADVFAKEHFQYILAFPKHTTNAVPSLAISVVSQDLVEESIEVTVKAPVNTTSSGETLTQEYTHSFTSNSNEQWFLNLEYLVHFTESGKGKKQAILVSSTSRLAVQARSRETAGFTSAGSFNVLPISLLSHEYLVVTECVTADCILLVVNAESDNFVTINLKLHPENSSIAYKEIDDIYYSGQSLREYLEPLDVLQILGERTDLTGTWVTAWYPVAVIAGTNFDCVHLRRLSCRTKDMMIEQLPPVSELGHEYVLAPFYYGSKDTFIKIAYTSPSTTFLGLEHIDMNVNTSQNTSSFFSVKVSGDNVVYLRASAPVLVLQYVLVLPEYDIGLTFDSSAVVLYPFSKWGTRAEILPFDDIKFQMVITALCYCITEIDVGVEFQELYTPPEHVDEGTTCRFCSREMFITSHTTEETIQVNSDRCSFSGLIIALGRSFSGWAAPLASFKSANDDTMSREPEMTSTEVVTPVFNNIHQLEDTSPATLNFTDAKAFWETLTSETETTASKVNTTKTFTKEIHTRTVPQMRANLCPCKCVLLPQGYRDLLNETFLSSGIAAISSYLYVPRANLSRTIRSKMCAIDHRPSSTSVGFLVFACTFLPIFGCLIFSDCWNVLHWLYRGLRKKQKTMIFDM</sequence>
<feature type="domain" description="IgGFc-binding protein N-terminal" evidence="2">
    <location>
        <begin position="137"/>
        <end position="361"/>
    </location>
</feature>
<gene>
    <name evidence="4" type="primary">LOC106011379</name>
</gene>
<keyword evidence="3" id="KW-1185">Reference proteome</keyword>
<evidence type="ECO:0000313" key="3">
    <source>
        <dbReference type="Proteomes" id="UP000694888"/>
    </source>
</evidence>
<dbReference type="InterPro" id="IPR035234">
    <property type="entry name" value="IgGFc-bd_N"/>
</dbReference>
<reference evidence="4" key="1">
    <citation type="submission" date="2025-08" db="UniProtKB">
        <authorList>
            <consortium name="RefSeq"/>
        </authorList>
    </citation>
    <scope>IDENTIFICATION</scope>
</reference>
<protein>
    <submittedName>
        <fullName evidence="4">Uncharacterized protein LOC106011379</fullName>
    </submittedName>
</protein>
<feature type="transmembrane region" description="Helical" evidence="1">
    <location>
        <begin position="606"/>
        <end position="633"/>
    </location>
</feature>
<keyword evidence="1" id="KW-0472">Membrane</keyword>
<dbReference type="GeneID" id="106011379"/>
<evidence type="ECO:0000259" key="2">
    <source>
        <dbReference type="Pfam" id="PF17517"/>
    </source>
</evidence>
<dbReference type="Pfam" id="PF17517">
    <property type="entry name" value="IgGFc_binding"/>
    <property type="match status" value="1"/>
</dbReference>
<evidence type="ECO:0000313" key="4">
    <source>
        <dbReference type="RefSeq" id="XP_012936228.1"/>
    </source>
</evidence>
<name>A0ABM0ZWZ8_APLCA</name>
<organism evidence="3 4">
    <name type="scientific">Aplysia californica</name>
    <name type="common">California sea hare</name>
    <dbReference type="NCBI Taxonomy" id="6500"/>
    <lineage>
        <taxon>Eukaryota</taxon>
        <taxon>Metazoa</taxon>
        <taxon>Spiralia</taxon>
        <taxon>Lophotrochozoa</taxon>
        <taxon>Mollusca</taxon>
        <taxon>Gastropoda</taxon>
        <taxon>Heterobranchia</taxon>
        <taxon>Euthyneura</taxon>
        <taxon>Tectipleura</taxon>
        <taxon>Aplysiida</taxon>
        <taxon>Aplysioidea</taxon>
        <taxon>Aplysiidae</taxon>
        <taxon>Aplysia</taxon>
    </lineage>
</organism>
<dbReference type="PANTHER" id="PTHR46534">
    <property type="entry name" value="IGGFC_BINDING DOMAIN-CONTAINING PROTEIN"/>
    <property type="match status" value="1"/>
</dbReference>
<accession>A0ABM0ZWZ8</accession>
<proteinExistence type="predicted"/>
<keyword evidence="1" id="KW-1133">Transmembrane helix</keyword>
<dbReference type="RefSeq" id="XP_012936228.1">
    <property type="nucleotide sequence ID" value="XM_013080774.1"/>
</dbReference>
<keyword evidence="1" id="KW-0812">Transmembrane</keyword>
<dbReference type="Proteomes" id="UP000694888">
    <property type="component" value="Unplaced"/>
</dbReference>
<dbReference type="PANTHER" id="PTHR46534:SF1">
    <property type="entry name" value="IGGFC-BINDING PROTEIN N-TERMINAL DOMAIN-CONTAINING PROTEIN"/>
    <property type="match status" value="1"/>
</dbReference>
<evidence type="ECO:0000256" key="1">
    <source>
        <dbReference type="SAM" id="Phobius"/>
    </source>
</evidence>